<dbReference type="OrthoDB" id="5932059at2759"/>
<comment type="caution">
    <text evidence="1">The sequence shown here is derived from an EMBL/GenBank/DDBJ whole genome shotgun (WGS) entry which is preliminary data.</text>
</comment>
<keyword evidence="2" id="KW-1185">Reference proteome</keyword>
<gene>
    <name evidence="1" type="ORF">T01_703</name>
</gene>
<organism evidence="1 2">
    <name type="scientific">Trichinella spiralis</name>
    <name type="common">Trichina worm</name>
    <dbReference type="NCBI Taxonomy" id="6334"/>
    <lineage>
        <taxon>Eukaryota</taxon>
        <taxon>Metazoa</taxon>
        <taxon>Ecdysozoa</taxon>
        <taxon>Nematoda</taxon>
        <taxon>Enoplea</taxon>
        <taxon>Dorylaimia</taxon>
        <taxon>Trichinellida</taxon>
        <taxon>Trichinellidae</taxon>
        <taxon>Trichinella</taxon>
    </lineage>
</organism>
<dbReference type="AlphaFoldDB" id="A0A0V1B8Z0"/>
<dbReference type="Proteomes" id="UP000054776">
    <property type="component" value="Unassembled WGS sequence"/>
</dbReference>
<reference evidence="1 2" key="1">
    <citation type="submission" date="2015-01" db="EMBL/GenBank/DDBJ databases">
        <title>Evolution of Trichinella species and genotypes.</title>
        <authorList>
            <person name="Korhonen P.K."/>
            <person name="Edoardo P."/>
            <person name="Giuseppe L.R."/>
            <person name="Gasser R.B."/>
        </authorList>
    </citation>
    <scope>NUCLEOTIDE SEQUENCE [LARGE SCALE GENOMIC DNA]</scope>
    <source>
        <strain evidence="1">ISS3</strain>
    </source>
</reference>
<protein>
    <submittedName>
        <fullName evidence="1">Uncharacterized protein</fullName>
    </submittedName>
</protein>
<dbReference type="EMBL" id="JYDH01000088">
    <property type="protein sequence ID" value="KRY33027.1"/>
    <property type="molecule type" value="Genomic_DNA"/>
</dbReference>
<proteinExistence type="predicted"/>
<evidence type="ECO:0000313" key="1">
    <source>
        <dbReference type="EMBL" id="KRY33027.1"/>
    </source>
</evidence>
<evidence type="ECO:0000313" key="2">
    <source>
        <dbReference type="Proteomes" id="UP000054776"/>
    </source>
</evidence>
<name>A0A0V1B8Z0_TRISP</name>
<sequence length="168" mass="17576">MDGTLAIVSNADSPWAQLCISRSTLLTVAGAEFASGDKVSVTTDNASDAGDSIGGGDTGGGMDTVIWHCGAANVGIDCCCVYTISGGGGFLSLLSFLLPHHEQINSKPTVPAKAITTAKIWADNESGAFKILLVAGRNQIKLILRFELLLISSSNKILNRNESETQNY</sequence>
<dbReference type="InParanoid" id="A0A0V1B8Z0"/>
<accession>A0A0V1B8Z0</accession>